<dbReference type="EMBL" id="QYBA01000012">
    <property type="protein sequence ID" value="TKY92471.1"/>
    <property type="molecule type" value="Genomic_DNA"/>
</dbReference>
<sequence length="194" mass="22229">MFNKLRQNLVEQFVSTGIALILVITSTIHMRDIVNLLSSDKEINCDKIAVILADNIFEDSMKPCTNNFSKQKCGARVLLKEVVDPGRHGVAAIDEYHVMEIEKKQDNFKSNFAAVGLYFYDNKIFDNIRNLILPDRGKLEITSVNNTYIESKELRCDIVKGKWIDASTFQYIKYIIDIVLNKNIIGVIQLRLIK</sequence>
<organism evidence="1 2">
    <name type="scientific">Candidatus Methanomarinus sp</name>
    <dbReference type="NCBI Taxonomy" id="3386244"/>
    <lineage>
        <taxon>Archaea</taxon>
        <taxon>Methanobacteriati</taxon>
        <taxon>Methanobacteriota</taxon>
        <taxon>Stenosarchaea group</taxon>
        <taxon>Methanomicrobia</taxon>
        <taxon>Methanosarcinales</taxon>
        <taxon>ANME-2 cluster</taxon>
        <taxon>Candidatus Methanocomedenaceae</taxon>
        <taxon>Candidatus Methanomarinus</taxon>
    </lineage>
</organism>
<name>A0AC61SCP8_9EURY</name>
<reference evidence="1" key="1">
    <citation type="submission" date="2018-09" db="EMBL/GenBank/DDBJ databases">
        <title>A genomic encyclopedia of anaerobic methanotrophic archaea.</title>
        <authorList>
            <person name="Skennerton C.T."/>
            <person name="Chadwick G.L."/>
            <person name="Laso-Perez R."/>
            <person name="Leu A.O."/>
            <person name="Speth D.R."/>
            <person name="Yu H."/>
            <person name="Morgan-Lang C."/>
            <person name="Hatzenpichler R."/>
            <person name="Goudeau D."/>
            <person name="Malmstrom R."/>
            <person name="Woyke T."/>
            <person name="Hallam S."/>
            <person name="Tyson G.W."/>
            <person name="Wegener G."/>
            <person name="Boetius A."/>
            <person name="Orphan V.J."/>
        </authorList>
    </citation>
    <scope>NUCLEOTIDE SEQUENCE</scope>
    <source>
        <strain evidence="1">CONS3730D10UFb2</strain>
    </source>
</reference>
<evidence type="ECO:0000313" key="2">
    <source>
        <dbReference type="Proteomes" id="UP000315423"/>
    </source>
</evidence>
<evidence type="ECO:0000313" key="1">
    <source>
        <dbReference type="EMBL" id="TKY92471.1"/>
    </source>
</evidence>
<accession>A0AC61SCP8</accession>
<proteinExistence type="predicted"/>
<dbReference type="Proteomes" id="UP000315423">
    <property type="component" value="Unassembled WGS sequence"/>
</dbReference>
<protein>
    <submittedName>
        <fullName evidence="1">Spore coat protein</fullName>
    </submittedName>
</protein>
<comment type="caution">
    <text evidence="1">The sequence shown here is derived from an EMBL/GenBank/DDBJ whole genome shotgun (WGS) entry which is preliminary data.</text>
</comment>
<gene>
    <name evidence="1" type="ORF">C5S46_00465</name>
</gene>